<evidence type="ECO:0000313" key="2">
    <source>
        <dbReference type="EMBL" id="CUH64023.1"/>
    </source>
</evidence>
<protein>
    <recommendedName>
        <fullName evidence="6">Glycosyl transferase family 2</fullName>
    </recommendedName>
</protein>
<feature type="region of interest" description="Disordered" evidence="1">
    <location>
        <begin position="245"/>
        <end position="279"/>
    </location>
</feature>
<dbReference type="Proteomes" id="UP000051086">
    <property type="component" value="Unassembled WGS sequence"/>
</dbReference>
<dbReference type="OrthoDB" id="7834507at2"/>
<reference evidence="2 4" key="2">
    <citation type="submission" date="2015-09" db="EMBL/GenBank/DDBJ databases">
        <authorList>
            <person name="Rodrigo-Torres L."/>
            <person name="Arahal D.R."/>
        </authorList>
    </citation>
    <scope>NUCLEOTIDE SEQUENCE [LARGE SCALE GENOMIC DNA]</scope>
    <source>
        <strain evidence="2 4">CECT 5118</strain>
    </source>
</reference>
<proteinExistence type="predicted"/>
<dbReference type="Pfam" id="PF13704">
    <property type="entry name" value="Glyco_tranf_2_4"/>
    <property type="match status" value="1"/>
</dbReference>
<dbReference type="EMBL" id="CYSB01000009">
    <property type="protein sequence ID" value="CUH64023.1"/>
    <property type="molecule type" value="Genomic_DNA"/>
</dbReference>
<name>A0A0P1GBM8_9RHOB</name>
<sequence length="598" mass="66875">MSEQRKTTYPGGFPAILTQMEGRRDPFTYYDGEALAPLDQDLQALKQVTMQAAAPELGDSRSGYARKYRALAEEFDGQPALLHLHGLLVAHLRRRAQPDHTAALFQRLWAEEAEYLLARLDARWLVSAATTFGDHGANEVQRSVGHALSVLFGMMKLYETERLYSAVPPEQPHPWRKKSSKHLAMQMDAFAVGGAGGLDVNMLGRLWQQGSEDPVIAPLVQRLLTLLVDDDKTVFRRLHIMRARKEKQRQAEGKEGKVKPGRSMPADRQKITAPVPQRRADRAGRPLHWGVVSLIKAPVREILEFAAYHIDRGAHQLHIYLDQPDPEAEAILARHPRITLTVCDDAYWDAQKKPRMKTHRMRQVWVATHAYNTTDCDWLCHIDVDEFLLPASGVSVADMLAAVPGDQLGALLQPAEMLQTGASAEAEAFKLTHLAAGHKRAVLSEIYPNFGTHLPGGFIGHISGKLCLRTGLDGLRFGIHACHWQAAQVENIEVLSGSYLGHAHAPDWAQFRKHLDFRMTRGSYQRQEDNDRLQMGDVVDLLLEEGGEDALRRFYEEMNGGGDAQRAALAKHGMLVDYPLHLSARVVRVFGNDAKAYL</sequence>
<evidence type="ECO:0000256" key="1">
    <source>
        <dbReference type="SAM" id="MobiDB-lite"/>
    </source>
</evidence>
<dbReference type="EMBL" id="CYSC01000034">
    <property type="protein sequence ID" value="CUH72794.1"/>
    <property type="molecule type" value="Genomic_DNA"/>
</dbReference>
<evidence type="ECO:0000313" key="4">
    <source>
        <dbReference type="Proteomes" id="UP000051086"/>
    </source>
</evidence>
<feature type="compositionally biased region" description="Basic and acidic residues" evidence="1">
    <location>
        <begin position="248"/>
        <end position="258"/>
    </location>
</feature>
<keyword evidence="4" id="KW-1185">Reference proteome</keyword>
<accession>A0A0P1GBM8</accession>
<evidence type="ECO:0000313" key="3">
    <source>
        <dbReference type="EMBL" id="CUH72794.1"/>
    </source>
</evidence>
<evidence type="ECO:0008006" key="6">
    <source>
        <dbReference type="Google" id="ProtNLM"/>
    </source>
</evidence>
<dbReference type="RefSeq" id="WP_058243968.1">
    <property type="nucleotide sequence ID" value="NZ_CYSB01000009.1"/>
</dbReference>
<reference evidence="3 5" key="1">
    <citation type="submission" date="2015-09" db="EMBL/GenBank/DDBJ databases">
        <authorList>
            <consortium name="Swine Surveillance"/>
        </authorList>
    </citation>
    <scope>NUCLEOTIDE SEQUENCE [LARGE SCALE GENOMIC DNA]</scope>
    <source>
        <strain evidence="3 5">5120</strain>
    </source>
</reference>
<dbReference type="AlphaFoldDB" id="A0A0P1GBM8"/>
<evidence type="ECO:0000313" key="5">
    <source>
        <dbReference type="Proteomes" id="UP000051887"/>
    </source>
</evidence>
<gene>
    <name evidence="2" type="ORF">TL5118_00723</name>
    <name evidence="3" type="ORF">TL5120_02591</name>
</gene>
<dbReference type="Proteomes" id="UP000051887">
    <property type="component" value="Unassembled WGS sequence"/>
</dbReference>
<organism evidence="3 5">
    <name type="scientific">Thalassovita autumnalis</name>
    <dbReference type="NCBI Taxonomy" id="2072972"/>
    <lineage>
        <taxon>Bacteria</taxon>
        <taxon>Pseudomonadati</taxon>
        <taxon>Pseudomonadota</taxon>
        <taxon>Alphaproteobacteria</taxon>
        <taxon>Rhodobacterales</taxon>
        <taxon>Roseobacteraceae</taxon>
        <taxon>Thalassovita</taxon>
    </lineage>
</organism>